<dbReference type="GO" id="GO:0005886">
    <property type="term" value="C:plasma membrane"/>
    <property type="evidence" value="ECO:0007669"/>
    <property type="project" value="TreeGrafter"/>
</dbReference>
<dbReference type="GO" id="GO:0009245">
    <property type="term" value="P:lipid A biosynthetic process"/>
    <property type="evidence" value="ECO:0007669"/>
    <property type="project" value="UniProtKB-UniRule"/>
</dbReference>
<dbReference type="RefSeq" id="WP_147052611.1">
    <property type="nucleotide sequence ID" value="NZ_CP042437.1"/>
</dbReference>
<dbReference type="GO" id="GO:0009029">
    <property type="term" value="F:lipid-A 4'-kinase activity"/>
    <property type="evidence" value="ECO:0007669"/>
    <property type="project" value="UniProtKB-UniRule"/>
</dbReference>
<evidence type="ECO:0000313" key="15">
    <source>
        <dbReference type="Proteomes" id="UP000321362"/>
    </source>
</evidence>
<dbReference type="EC" id="2.7.1.130" evidence="3 13"/>
<keyword evidence="15" id="KW-1185">Reference proteome</keyword>
<sequence length="346" mass="39000">MKLLRWLLLPFSLIYGLVVTIRNWCYDTGVFKSTGFNRPVIVVGNLDVGGAGKSPMTEYLIRLFQDEKPTILSRGYGRKTKGFLLAGDKPQASVIGDEPAQFKRKFPNVTVAVCEKRVAGIQQLKDKYSLVILDDAYQHRALKPGFSILLFDYNQLNQPRLVLPTGNLREPFSGRGRADVIIISKCPLTLADAEMALIKKHIKPLPHQQLFFTSINYLALQNMNGATVYQNIDEQTAVFVLTGIANPAPLLSHLKNHTSIINHHKYPDHHQFTLKNISKLADDFFACTSQKKLIITTEKDAQRLGEQELQPAIKKLPVLVLPIGISFLNNGKQQFDNLVTKYVRQY</sequence>
<keyword evidence="6 13" id="KW-0441">Lipid A biosynthesis</keyword>
<evidence type="ECO:0000256" key="11">
    <source>
        <dbReference type="ARBA" id="ARBA00023098"/>
    </source>
</evidence>
<evidence type="ECO:0000256" key="9">
    <source>
        <dbReference type="ARBA" id="ARBA00022777"/>
    </source>
</evidence>
<comment type="catalytic activity">
    <reaction evidence="13">
        <text>a lipid A disaccharide + ATP = a lipid IVA + ADP + H(+)</text>
        <dbReference type="Rhea" id="RHEA:67840"/>
        <dbReference type="ChEBI" id="CHEBI:15378"/>
        <dbReference type="ChEBI" id="CHEBI:30616"/>
        <dbReference type="ChEBI" id="CHEBI:176343"/>
        <dbReference type="ChEBI" id="CHEBI:176425"/>
        <dbReference type="ChEBI" id="CHEBI:456216"/>
        <dbReference type="EC" id="2.7.1.130"/>
    </reaction>
</comment>
<dbReference type="GO" id="GO:0005524">
    <property type="term" value="F:ATP binding"/>
    <property type="evidence" value="ECO:0007669"/>
    <property type="project" value="UniProtKB-UniRule"/>
</dbReference>
<comment type="pathway">
    <text evidence="2 13">Glycolipid biosynthesis; lipid IV(A) biosynthesis; lipid IV(A) from (3R)-3-hydroxytetradecanoyl-[acyl-carrier-protein] and UDP-N-acetyl-alpha-D-glucosamine: step 6/6.</text>
</comment>
<gene>
    <name evidence="13 14" type="primary">lpxK</name>
    <name evidence="14" type="ORF">FSB76_05710</name>
</gene>
<evidence type="ECO:0000256" key="6">
    <source>
        <dbReference type="ARBA" id="ARBA00022556"/>
    </source>
</evidence>
<dbReference type="HAMAP" id="MF_00409">
    <property type="entry name" value="LpxK"/>
    <property type="match status" value="1"/>
</dbReference>
<evidence type="ECO:0000256" key="13">
    <source>
        <dbReference type="HAMAP-Rule" id="MF_00409"/>
    </source>
</evidence>
<evidence type="ECO:0000256" key="5">
    <source>
        <dbReference type="ARBA" id="ARBA00022516"/>
    </source>
</evidence>
<evidence type="ECO:0000256" key="7">
    <source>
        <dbReference type="ARBA" id="ARBA00022679"/>
    </source>
</evidence>
<evidence type="ECO:0000256" key="10">
    <source>
        <dbReference type="ARBA" id="ARBA00022840"/>
    </source>
</evidence>
<keyword evidence="9 13" id="KW-0418">Kinase</keyword>
<dbReference type="OrthoDB" id="9766423at2"/>
<dbReference type="GO" id="GO:0009244">
    <property type="term" value="P:lipopolysaccharide core region biosynthetic process"/>
    <property type="evidence" value="ECO:0007669"/>
    <property type="project" value="TreeGrafter"/>
</dbReference>
<protein>
    <recommendedName>
        <fullName evidence="4 13">Tetraacyldisaccharide 4'-kinase</fullName>
        <ecNumber evidence="3 13">2.7.1.130</ecNumber>
    </recommendedName>
    <alternativeName>
        <fullName evidence="12 13">Lipid A 4'-kinase</fullName>
    </alternativeName>
</protein>
<reference evidence="14 15" key="1">
    <citation type="journal article" date="2013" name="J. Microbiol.">
        <title>Mucilaginibacter ginsenosidivorax sp. nov., with ginsenoside converting activity isolated from sediment.</title>
        <authorList>
            <person name="Kim J.K."/>
            <person name="Choi T.E."/>
            <person name="Liu Q.M."/>
            <person name="Park H.Y."/>
            <person name="Yi T.H."/>
            <person name="Yoon M.H."/>
            <person name="Kim S.C."/>
            <person name="Im W.T."/>
        </authorList>
    </citation>
    <scope>NUCLEOTIDE SEQUENCE [LARGE SCALE GENOMIC DNA]</scope>
    <source>
        <strain evidence="14 15">KHI28</strain>
    </source>
</reference>
<dbReference type="Pfam" id="PF02606">
    <property type="entry name" value="LpxK"/>
    <property type="match status" value="1"/>
</dbReference>
<name>A0A5B8VXV5_9SPHI</name>
<keyword evidence="10 13" id="KW-0067">ATP-binding</keyword>
<evidence type="ECO:0000256" key="8">
    <source>
        <dbReference type="ARBA" id="ARBA00022741"/>
    </source>
</evidence>
<keyword evidence="5 13" id="KW-0444">Lipid biosynthesis</keyword>
<keyword evidence="7 13" id="KW-0808">Transferase</keyword>
<dbReference type="InterPro" id="IPR027417">
    <property type="entry name" value="P-loop_NTPase"/>
</dbReference>
<evidence type="ECO:0000256" key="3">
    <source>
        <dbReference type="ARBA" id="ARBA00012071"/>
    </source>
</evidence>
<dbReference type="UniPathway" id="UPA00359">
    <property type="reaction ID" value="UER00482"/>
</dbReference>
<evidence type="ECO:0000256" key="2">
    <source>
        <dbReference type="ARBA" id="ARBA00004870"/>
    </source>
</evidence>
<dbReference type="SUPFAM" id="SSF52540">
    <property type="entry name" value="P-loop containing nucleoside triphosphate hydrolases"/>
    <property type="match status" value="1"/>
</dbReference>
<keyword evidence="11 13" id="KW-0443">Lipid metabolism</keyword>
<dbReference type="PANTHER" id="PTHR42724:SF1">
    <property type="entry name" value="TETRAACYLDISACCHARIDE 4'-KINASE, MITOCHONDRIAL-RELATED"/>
    <property type="match status" value="1"/>
</dbReference>
<proteinExistence type="inferred from homology"/>
<keyword evidence="8 13" id="KW-0547">Nucleotide-binding</keyword>
<evidence type="ECO:0000256" key="1">
    <source>
        <dbReference type="ARBA" id="ARBA00002274"/>
    </source>
</evidence>
<dbReference type="NCBIfam" id="TIGR00682">
    <property type="entry name" value="lpxK"/>
    <property type="match status" value="1"/>
</dbReference>
<dbReference type="KEGG" id="mgk:FSB76_05710"/>
<evidence type="ECO:0000256" key="12">
    <source>
        <dbReference type="ARBA" id="ARBA00029757"/>
    </source>
</evidence>
<dbReference type="EMBL" id="CP042437">
    <property type="protein sequence ID" value="QEC75465.1"/>
    <property type="molecule type" value="Genomic_DNA"/>
</dbReference>
<dbReference type="PANTHER" id="PTHR42724">
    <property type="entry name" value="TETRAACYLDISACCHARIDE 4'-KINASE"/>
    <property type="match status" value="1"/>
</dbReference>
<dbReference type="Proteomes" id="UP000321362">
    <property type="component" value="Chromosome"/>
</dbReference>
<comment type="function">
    <text evidence="1 13">Transfers the gamma-phosphate of ATP to the 4'-position of a tetraacyldisaccharide 1-phosphate intermediate (termed DS-1-P) to form tetraacyldisaccharide 1,4'-bis-phosphate (lipid IVA).</text>
</comment>
<comment type="similarity">
    <text evidence="13">Belongs to the LpxK family.</text>
</comment>
<comment type="caution">
    <text evidence="13">Lacks conserved residue(s) required for the propagation of feature annotation.</text>
</comment>
<organism evidence="14 15">
    <name type="scientific">Mucilaginibacter ginsenosidivorax</name>
    <dbReference type="NCBI Taxonomy" id="862126"/>
    <lineage>
        <taxon>Bacteria</taxon>
        <taxon>Pseudomonadati</taxon>
        <taxon>Bacteroidota</taxon>
        <taxon>Sphingobacteriia</taxon>
        <taxon>Sphingobacteriales</taxon>
        <taxon>Sphingobacteriaceae</taxon>
        <taxon>Mucilaginibacter</taxon>
    </lineage>
</organism>
<accession>A0A5B8VXV5</accession>
<evidence type="ECO:0000313" key="14">
    <source>
        <dbReference type="EMBL" id="QEC75465.1"/>
    </source>
</evidence>
<evidence type="ECO:0000256" key="4">
    <source>
        <dbReference type="ARBA" id="ARBA00016436"/>
    </source>
</evidence>
<dbReference type="AlphaFoldDB" id="A0A5B8VXV5"/>
<dbReference type="InterPro" id="IPR003758">
    <property type="entry name" value="LpxK"/>
</dbReference>